<dbReference type="Pfam" id="PF22754">
    <property type="entry name" value="bHLH-TF_ACT-like_plant"/>
    <property type="match status" value="1"/>
</dbReference>
<keyword evidence="5" id="KW-0175">Coiled coil</keyword>
<evidence type="ECO:0000256" key="4">
    <source>
        <dbReference type="ARBA" id="ARBA00023242"/>
    </source>
</evidence>
<reference evidence="8 9" key="1">
    <citation type="journal article" date="2017" name="Plant Biotechnol. J.">
        <title>A comprehensive draft genome sequence for lupin (Lupinus angustifolius), an emerging health food: insights into plant-microbe interactions and legume evolution.</title>
        <authorList>
            <person name="Hane J.K."/>
            <person name="Ming Y."/>
            <person name="Kamphuis L.G."/>
            <person name="Nelson M.N."/>
            <person name="Garg G."/>
            <person name="Atkins C.A."/>
            <person name="Bayer P.E."/>
            <person name="Bravo A."/>
            <person name="Bringans S."/>
            <person name="Cannon S."/>
            <person name="Edwards D."/>
            <person name="Foley R."/>
            <person name="Gao L.L."/>
            <person name="Harrison M.J."/>
            <person name="Huang W."/>
            <person name="Hurgobin B."/>
            <person name="Li S."/>
            <person name="Liu C.W."/>
            <person name="McGrath A."/>
            <person name="Morahan G."/>
            <person name="Murray J."/>
            <person name="Weller J."/>
            <person name="Jian J."/>
            <person name="Singh K.B."/>
        </authorList>
    </citation>
    <scope>NUCLEOTIDE SEQUENCE [LARGE SCALE GENOMIC DNA]</scope>
    <source>
        <strain evidence="9">cv. Tanjil</strain>
        <tissue evidence="8">Whole plant</tissue>
    </source>
</reference>
<feature type="region of interest" description="Disordered" evidence="6">
    <location>
        <begin position="63"/>
        <end position="86"/>
    </location>
</feature>
<accession>A0A1J7GYM2</accession>
<dbReference type="GO" id="GO:0046983">
    <property type="term" value="F:protein dimerization activity"/>
    <property type="evidence" value="ECO:0007669"/>
    <property type="project" value="InterPro"/>
</dbReference>
<dbReference type="GO" id="GO:0080090">
    <property type="term" value="P:regulation of primary metabolic process"/>
    <property type="evidence" value="ECO:0007669"/>
    <property type="project" value="UniProtKB-ARBA"/>
</dbReference>
<dbReference type="Gramene" id="OIV94668">
    <property type="protein sequence ID" value="OIV94668"/>
    <property type="gene ID" value="TanjilG_25892"/>
</dbReference>
<dbReference type="AlphaFoldDB" id="A0A1J7GYM2"/>
<keyword evidence="4" id="KW-0539">Nucleus</keyword>
<organism evidence="8 9">
    <name type="scientific">Lupinus angustifolius</name>
    <name type="common">Narrow-leaved blue lupine</name>
    <dbReference type="NCBI Taxonomy" id="3871"/>
    <lineage>
        <taxon>Eukaryota</taxon>
        <taxon>Viridiplantae</taxon>
        <taxon>Streptophyta</taxon>
        <taxon>Embryophyta</taxon>
        <taxon>Tracheophyta</taxon>
        <taxon>Spermatophyta</taxon>
        <taxon>Magnoliopsida</taxon>
        <taxon>eudicotyledons</taxon>
        <taxon>Gunneridae</taxon>
        <taxon>Pentapetalae</taxon>
        <taxon>rosids</taxon>
        <taxon>fabids</taxon>
        <taxon>Fabales</taxon>
        <taxon>Fabaceae</taxon>
        <taxon>Papilionoideae</taxon>
        <taxon>50 kb inversion clade</taxon>
        <taxon>genistoids sensu lato</taxon>
        <taxon>core genistoids</taxon>
        <taxon>Genisteae</taxon>
        <taxon>Lupinus</taxon>
    </lineage>
</organism>
<dbReference type="Gene3D" id="4.10.280.10">
    <property type="entry name" value="Helix-loop-helix DNA-binding domain"/>
    <property type="match status" value="1"/>
</dbReference>
<keyword evidence="9" id="KW-1185">Reference proteome</keyword>
<name>A0A1J7GYM2_LUPAN</name>
<dbReference type="SUPFAM" id="SSF47459">
    <property type="entry name" value="HLH, helix-loop-helix DNA-binding domain"/>
    <property type="match status" value="1"/>
</dbReference>
<feature type="coiled-coil region" evidence="5">
    <location>
        <begin position="152"/>
        <end position="179"/>
    </location>
</feature>
<protein>
    <recommendedName>
        <fullName evidence="7">Plant bHLH transcription factor ACT-like domain-containing protein</fullName>
    </recommendedName>
</protein>
<evidence type="ECO:0000313" key="9">
    <source>
        <dbReference type="Proteomes" id="UP000188354"/>
    </source>
</evidence>
<sequence length="290" mass="32471">MTSTDESWTSWLCDLDAEDYSLISESYTRVVEGGLSYPNNDVVPTPQEENSENQLSYATFKTNNSNTMSNSSGDHNSSTFEKPSKALKTRTTSNIGYLSQKDSSSSSYILSFDNVNPEPILLNTDTTLMPKGKIENERKELIRINMDKATVLRDTIKHVKFLHQQVKKLEEQAKRKRVESVVYVEKSKVSSSEDVPDSSSNSVDGDSNNDPSSKSIESLPEIEARVSEKNVLIRIQCKKQKGVLVNIVKVIENLHLSVINSSALIFGTSLMDITIIAEIPFYFFKLGFSF</sequence>
<keyword evidence="2" id="KW-0805">Transcription regulation</keyword>
<dbReference type="EMBL" id="CM007377">
    <property type="protein sequence ID" value="OIV94668.1"/>
    <property type="molecule type" value="Genomic_DNA"/>
</dbReference>
<evidence type="ECO:0000313" key="8">
    <source>
        <dbReference type="EMBL" id="OIV94668.1"/>
    </source>
</evidence>
<evidence type="ECO:0000259" key="7">
    <source>
        <dbReference type="Pfam" id="PF22754"/>
    </source>
</evidence>
<feature type="region of interest" description="Disordered" evidence="6">
    <location>
        <begin position="191"/>
        <end position="219"/>
    </location>
</feature>
<feature type="domain" description="Plant bHLH transcription factor ACT-like" evidence="7">
    <location>
        <begin position="225"/>
        <end position="269"/>
    </location>
</feature>
<evidence type="ECO:0000256" key="6">
    <source>
        <dbReference type="SAM" id="MobiDB-lite"/>
    </source>
</evidence>
<evidence type="ECO:0000256" key="2">
    <source>
        <dbReference type="ARBA" id="ARBA00023015"/>
    </source>
</evidence>
<dbReference type="STRING" id="3871.A0A1J7GYM2"/>
<keyword evidence="3" id="KW-0804">Transcription</keyword>
<dbReference type="InterPro" id="IPR054502">
    <property type="entry name" value="bHLH-TF_ACT-like_plant"/>
</dbReference>
<feature type="compositionally biased region" description="Low complexity" evidence="6">
    <location>
        <begin position="191"/>
        <end position="213"/>
    </location>
</feature>
<dbReference type="InterPro" id="IPR036638">
    <property type="entry name" value="HLH_DNA-bd_sf"/>
</dbReference>
<dbReference type="PANTHER" id="PTHR45959:SF64">
    <property type="entry name" value="BASIC HELIX LOOP HELIX (BHLH) DNA-BINDING FAMILY PROTEIN"/>
    <property type="match status" value="1"/>
</dbReference>
<proteinExistence type="predicted"/>
<dbReference type="GO" id="GO:0005634">
    <property type="term" value="C:nucleus"/>
    <property type="evidence" value="ECO:0007669"/>
    <property type="project" value="UniProtKB-SubCell"/>
</dbReference>
<comment type="subcellular location">
    <subcellularLocation>
        <location evidence="1">Nucleus</location>
    </subcellularLocation>
</comment>
<dbReference type="InterPro" id="IPR052610">
    <property type="entry name" value="bHLH_transcription_regulator"/>
</dbReference>
<dbReference type="PANTHER" id="PTHR45959">
    <property type="entry name" value="BHLH TRANSCRIPTION FACTOR"/>
    <property type="match status" value="1"/>
</dbReference>
<evidence type="ECO:0000256" key="5">
    <source>
        <dbReference type="SAM" id="Coils"/>
    </source>
</evidence>
<dbReference type="OMA" id="WLCDLEP"/>
<evidence type="ECO:0000256" key="3">
    <source>
        <dbReference type="ARBA" id="ARBA00023163"/>
    </source>
</evidence>
<gene>
    <name evidence="8" type="ORF">TanjilG_25892</name>
</gene>
<dbReference type="Proteomes" id="UP000188354">
    <property type="component" value="Chromosome LG17"/>
</dbReference>
<feature type="compositionally biased region" description="Low complexity" evidence="6">
    <location>
        <begin position="63"/>
        <end position="72"/>
    </location>
</feature>
<evidence type="ECO:0000256" key="1">
    <source>
        <dbReference type="ARBA" id="ARBA00004123"/>
    </source>
</evidence>